<dbReference type="PANTHER" id="PTHR33488:SF2">
    <property type="entry name" value="EARLY ENDOSOME ANTIGEN 1-LIKE"/>
    <property type="match status" value="1"/>
</dbReference>
<dbReference type="OMA" id="MGSCWLA"/>
<dbReference type="EMBL" id="NCSJ02000368">
    <property type="protein sequence ID" value="RFU25071.1"/>
    <property type="molecule type" value="Genomic_DNA"/>
</dbReference>
<dbReference type="OrthoDB" id="5406275at2759"/>
<feature type="coiled-coil region" evidence="1">
    <location>
        <begin position="516"/>
        <end position="550"/>
    </location>
</feature>
<evidence type="ECO:0000313" key="4">
    <source>
        <dbReference type="Proteomes" id="UP000258309"/>
    </source>
</evidence>
<name>A0A3E2GVC2_SCYLI</name>
<evidence type="ECO:0000313" key="3">
    <source>
        <dbReference type="EMBL" id="RFU25071.1"/>
    </source>
</evidence>
<proteinExistence type="predicted"/>
<keyword evidence="1" id="KW-0175">Coiled coil</keyword>
<dbReference type="PANTHER" id="PTHR33488">
    <property type="entry name" value="ZGC:162509"/>
    <property type="match status" value="1"/>
</dbReference>
<gene>
    <name evidence="3" type="ORF">B7463_g11267</name>
</gene>
<dbReference type="AlphaFoldDB" id="A0A3E2GVC2"/>
<comment type="caution">
    <text evidence="3">The sequence shown here is derived from an EMBL/GenBank/DDBJ whole genome shotgun (WGS) entry which is preliminary data.</text>
</comment>
<feature type="non-terminal residue" evidence="3">
    <location>
        <position position="1"/>
    </location>
</feature>
<reference evidence="3 4" key="1">
    <citation type="submission" date="2018-05" db="EMBL/GenBank/DDBJ databases">
        <title>Draft genome sequence of Scytalidium lignicola DSM 105466, a ubiquitous saprotrophic fungus.</title>
        <authorList>
            <person name="Buettner E."/>
            <person name="Gebauer A.M."/>
            <person name="Hofrichter M."/>
            <person name="Liers C."/>
            <person name="Kellner H."/>
        </authorList>
    </citation>
    <scope>NUCLEOTIDE SEQUENCE [LARGE SCALE GENOMIC DNA]</scope>
    <source>
        <strain evidence="3 4">DSM 105466</strain>
    </source>
</reference>
<dbReference type="Proteomes" id="UP000258309">
    <property type="component" value="Unassembled WGS sequence"/>
</dbReference>
<sequence>MSKPTTENMTKEEEALALQKIKDSETRKFSTAQYVQDVKMSMLFQPGFNWNDLLSAAPISVSLLGSLFVASTIPDAFVIKIIPPSGGFKYLRNFGESPSLNACLVQCSDTGAKAFLTSSNSFDAISLKSSSIKQTVNQIIQLLGDAESAQTLLVPTMKTLARIAQDCETRAKEMENTFQFWLDMVCELHACVVQTSSDASEKKAANQTHLSAAKAKLPSADEAKKLASETVSTLKNTLETATAAYKKAADDFPSGWDLVAQQFVSDLSDTLTNAVNLAIPALIENFSVTAKLEKGVNIFKGDNGGAKGGSVGDAKIDHSKVPASTTAPPATPSVVLQFPNDPAYGVVGLIRSHITVIRSFVVAGPSHGVDWDRIKSTDSEKQSTSVGVLAELLDDIKKNFKPSANLPSQMLNSIFVDVKKVTDALLKAISENKKLNGKPLPQADSTEVKDWQLSMNKAMERAVQLDTDAKGLSSATSPPMVNTPKANSSPTDKKGAFRQQIIDAATTKLTTTAKVMETATENYQKASAKYVDVQLRIGEIQAELAQLQADNINLDKIKAILVKCIDILMQLKSQINRLVAFFSAVSTLVDHAVEDHVKPFIDYLKASTGADRLTILNFSFTDLQRQMIFSFSLNIRAYFDLFRDIAVMYLEVYNGYIRPGLEMVNNMQTEYQVTQDPKEAQRILSQRTKQVADFNASSVEGVKQLVNKRQSEISDNLESNSKSAAASLEFVPVRPAQSVTKAITASTDASKEVAAKGIEESSKYITRQLSDTSSLIDDS</sequence>
<organism evidence="3 4">
    <name type="scientific">Scytalidium lignicola</name>
    <name type="common">Hyphomycete</name>
    <dbReference type="NCBI Taxonomy" id="5539"/>
    <lineage>
        <taxon>Eukaryota</taxon>
        <taxon>Fungi</taxon>
        <taxon>Dikarya</taxon>
        <taxon>Ascomycota</taxon>
        <taxon>Pezizomycotina</taxon>
        <taxon>Leotiomycetes</taxon>
        <taxon>Leotiomycetes incertae sedis</taxon>
        <taxon>Scytalidium</taxon>
    </lineage>
</organism>
<feature type="region of interest" description="Disordered" evidence="2">
    <location>
        <begin position="470"/>
        <end position="494"/>
    </location>
</feature>
<accession>A0A3E2GVC2</accession>
<evidence type="ECO:0000256" key="2">
    <source>
        <dbReference type="SAM" id="MobiDB-lite"/>
    </source>
</evidence>
<evidence type="ECO:0000256" key="1">
    <source>
        <dbReference type="SAM" id="Coils"/>
    </source>
</evidence>
<feature type="compositionally biased region" description="Polar residues" evidence="2">
    <location>
        <begin position="473"/>
        <end position="490"/>
    </location>
</feature>
<keyword evidence="4" id="KW-1185">Reference proteome</keyword>
<dbReference type="STRING" id="5539.A0A3E2GVC2"/>
<feature type="non-terminal residue" evidence="3">
    <location>
        <position position="779"/>
    </location>
</feature>
<protein>
    <submittedName>
        <fullName evidence="3">Uncharacterized protein</fullName>
    </submittedName>
</protein>